<keyword evidence="1" id="KW-0732">Signal</keyword>
<dbReference type="EMBL" id="PGCI01000112">
    <property type="protein sequence ID" value="PLW39666.1"/>
    <property type="molecule type" value="Genomic_DNA"/>
</dbReference>
<sequence length="60" mass="6525">MAVKMRTCLLALISMGVQTSLAMEPIINNFPAEASLSDVNLPLECDKIVEDVHHITGKNT</sequence>
<feature type="signal peptide" evidence="1">
    <location>
        <begin position="1"/>
        <end position="22"/>
    </location>
</feature>
<evidence type="ECO:0000313" key="3">
    <source>
        <dbReference type="Proteomes" id="UP000235392"/>
    </source>
</evidence>
<organism evidence="2 3">
    <name type="scientific">Puccinia coronata f. sp. avenae</name>
    <dbReference type="NCBI Taxonomy" id="200324"/>
    <lineage>
        <taxon>Eukaryota</taxon>
        <taxon>Fungi</taxon>
        <taxon>Dikarya</taxon>
        <taxon>Basidiomycota</taxon>
        <taxon>Pucciniomycotina</taxon>
        <taxon>Pucciniomycetes</taxon>
        <taxon>Pucciniales</taxon>
        <taxon>Pucciniaceae</taxon>
        <taxon>Puccinia</taxon>
    </lineage>
</organism>
<evidence type="ECO:0000313" key="2">
    <source>
        <dbReference type="EMBL" id="PLW39666.1"/>
    </source>
</evidence>
<protein>
    <submittedName>
        <fullName evidence="2">Uncharacterized protein</fullName>
    </submittedName>
</protein>
<proteinExistence type="predicted"/>
<dbReference type="Proteomes" id="UP000235392">
    <property type="component" value="Unassembled WGS sequence"/>
</dbReference>
<comment type="caution">
    <text evidence="2">The sequence shown here is derived from an EMBL/GenBank/DDBJ whole genome shotgun (WGS) entry which is preliminary data.</text>
</comment>
<reference evidence="2 3" key="1">
    <citation type="submission" date="2017-11" db="EMBL/GenBank/DDBJ databases">
        <title>De novo assembly and phasing of dikaryotic genomes from two isolates of Puccinia coronata f. sp. avenae, the causal agent of oat crown rust.</title>
        <authorList>
            <person name="Miller M.E."/>
            <person name="Zhang Y."/>
            <person name="Omidvar V."/>
            <person name="Sperschneider J."/>
            <person name="Schwessinger B."/>
            <person name="Raley C."/>
            <person name="Palmer J.M."/>
            <person name="Garnica D."/>
            <person name="Upadhyaya N."/>
            <person name="Rathjen J."/>
            <person name="Taylor J.M."/>
            <person name="Park R.F."/>
            <person name="Dodds P.N."/>
            <person name="Hirsch C.D."/>
            <person name="Kianian S.F."/>
            <person name="Figueroa M."/>
        </authorList>
    </citation>
    <scope>NUCLEOTIDE SEQUENCE [LARGE SCALE GENOMIC DNA]</scope>
    <source>
        <strain evidence="2">12SD80</strain>
    </source>
</reference>
<accession>A0A2N5UPV4</accession>
<dbReference type="AlphaFoldDB" id="A0A2N5UPV4"/>
<name>A0A2N5UPV4_9BASI</name>
<evidence type="ECO:0000256" key="1">
    <source>
        <dbReference type="SAM" id="SignalP"/>
    </source>
</evidence>
<feature type="chain" id="PRO_5014665924" evidence="1">
    <location>
        <begin position="23"/>
        <end position="60"/>
    </location>
</feature>
<gene>
    <name evidence="2" type="ORF">PCASD_15443</name>
</gene>